<evidence type="ECO:0000259" key="1">
    <source>
        <dbReference type="Pfam" id="PF04218"/>
    </source>
</evidence>
<dbReference type="GO" id="GO:0003677">
    <property type="term" value="F:DNA binding"/>
    <property type="evidence" value="ECO:0007669"/>
    <property type="project" value="InterPro"/>
</dbReference>
<name>A0A8K0KD31_LADFU</name>
<organism evidence="2 3">
    <name type="scientific">Ladona fulva</name>
    <name type="common">Scarce chaser dragonfly</name>
    <name type="synonym">Libellula fulva</name>
    <dbReference type="NCBI Taxonomy" id="123851"/>
    <lineage>
        <taxon>Eukaryota</taxon>
        <taxon>Metazoa</taxon>
        <taxon>Ecdysozoa</taxon>
        <taxon>Arthropoda</taxon>
        <taxon>Hexapoda</taxon>
        <taxon>Insecta</taxon>
        <taxon>Pterygota</taxon>
        <taxon>Palaeoptera</taxon>
        <taxon>Odonata</taxon>
        <taxon>Epiprocta</taxon>
        <taxon>Anisoptera</taxon>
        <taxon>Libelluloidea</taxon>
        <taxon>Libellulidae</taxon>
        <taxon>Ladona</taxon>
    </lineage>
</organism>
<evidence type="ECO:0000313" key="2">
    <source>
        <dbReference type="EMBL" id="KAG8230188.1"/>
    </source>
</evidence>
<dbReference type="AlphaFoldDB" id="A0A8K0KD31"/>
<accession>A0A8K0KD31</accession>
<dbReference type="Pfam" id="PF04218">
    <property type="entry name" value="CENP-B_N"/>
    <property type="match status" value="1"/>
</dbReference>
<dbReference type="Gene3D" id="1.10.10.60">
    <property type="entry name" value="Homeodomain-like"/>
    <property type="match status" value="1"/>
</dbReference>
<gene>
    <name evidence="2" type="ORF">J437_LFUL006120</name>
</gene>
<comment type="caution">
    <text evidence="2">The sequence shown here is derived from an EMBL/GenBank/DDBJ whole genome shotgun (WGS) entry which is preliminary data.</text>
</comment>
<reference evidence="2" key="1">
    <citation type="submission" date="2013-04" db="EMBL/GenBank/DDBJ databases">
        <authorList>
            <person name="Qu J."/>
            <person name="Murali S.C."/>
            <person name="Bandaranaike D."/>
            <person name="Bellair M."/>
            <person name="Blankenburg K."/>
            <person name="Chao H."/>
            <person name="Dinh H."/>
            <person name="Doddapaneni H."/>
            <person name="Downs B."/>
            <person name="Dugan-Rocha S."/>
            <person name="Elkadiri S."/>
            <person name="Gnanaolivu R.D."/>
            <person name="Hernandez B."/>
            <person name="Javaid M."/>
            <person name="Jayaseelan J.C."/>
            <person name="Lee S."/>
            <person name="Li M."/>
            <person name="Ming W."/>
            <person name="Munidasa M."/>
            <person name="Muniz J."/>
            <person name="Nguyen L."/>
            <person name="Ongeri F."/>
            <person name="Osuji N."/>
            <person name="Pu L.-L."/>
            <person name="Puazo M."/>
            <person name="Qu C."/>
            <person name="Quiroz J."/>
            <person name="Raj R."/>
            <person name="Weissenberger G."/>
            <person name="Xin Y."/>
            <person name="Zou X."/>
            <person name="Han Y."/>
            <person name="Richards S."/>
            <person name="Worley K."/>
            <person name="Muzny D."/>
            <person name="Gibbs R."/>
        </authorList>
    </citation>
    <scope>NUCLEOTIDE SEQUENCE</scope>
    <source>
        <strain evidence="2">Sampled in the wild</strain>
    </source>
</reference>
<reference evidence="2" key="2">
    <citation type="submission" date="2017-10" db="EMBL/GenBank/DDBJ databases">
        <title>Ladona fulva Genome sequencing and assembly.</title>
        <authorList>
            <person name="Murali S."/>
            <person name="Richards S."/>
            <person name="Bandaranaike D."/>
            <person name="Bellair M."/>
            <person name="Blankenburg K."/>
            <person name="Chao H."/>
            <person name="Dinh H."/>
            <person name="Doddapaneni H."/>
            <person name="Dugan-Rocha S."/>
            <person name="Elkadiri S."/>
            <person name="Gnanaolivu R."/>
            <person name="Hernandez B."/>
            <person name="Skinner E."/>
            <person name="Javaid M."/>
            <person name="Lee S."/>
            <person name="Li M."/>
            <person name="Ming W."/>
            <person name="Munidasa M."/>
            <person name="Muniz J."/>
            <person name="Nguyen L."/>
            <person name="Hughes D."/>
            <person name="Osuji N."/>
            <person name="Pu L.-L."/>
            <person name="Puazo M."/>
            <person name="Qu C."/>
            <person name="Quiroz J."/>
            <person name="Raj R."/>
            <person name="Weissenberger G."/>
            <person name="Xin Y."/>
            <person name="Zou X."/>
            <person name="Han Y."/>
            <person name="Worley K."/>
            <person name="Muzny D."/>
            <person name="Gibbs R."/>
        </authorList>
    </citation>
    <scope>NUCLEOTIDE SEQUENCE</scope>
    <source>
        <strain evidence="2">Sampled in the wild</strain>
    </source>
</reference>
<sequence length="102" mass="11537">MSAQKRKRTDFTLKEKKEIIDAAWKEPNQSKLAREISKKWGVEVKRTTVKGILSKKDAIEAAIKAGVPSKQMKLTQARYPKLDEGVLMWLKQARGQNLSAAI</sequence>
<keyword evidence="3" id="KW-1185">Reference proteome</keyword>
<protein>
    <recommendedName>
        <fullName evidence="1">HTH psq-type domain-containing protein</fullName>
    </recommendedName>
</protein>
<dbReference type="InterPro" id="IPR007889">
    <property type="entry name" value="HTH_Psq"/>
</dbReference>
<feature type="domain" description="HTH psq-type" evidence="1">
    <location>
        <begin position="5"/>
        <end position="59"/>
    </location>
</feature>
<dbReference type="Proteomes" id="UP000792457">
    <property type="component" value="Unassembled WGS sequence"/>
</dbReference>
<proteinExistence type="predicted"/>
<dbReference type="EMBL" id="KZ308469">
    <property type="protein sequence ID" value="KAG8230188.1"/>
    <property type="molecule type" value="Genomic_DNA"/>
</dbReference>
<evidence type="ECO:0000313" key="3">
    <source>
        <dbReference type="Proteomes" id="UP000792457"/>
    </source>
</evidence>